<dbReference type="RefSeq" id="WP_077753662.1">
    <property type="nucleotide sequence ID" value="NZ_CP014782.1"/>
</dbReference>
<proteinExistence type="predicted"/>
<dbReference type="InterPro" id="IPR021316">
    <property type="entry name" value="DUF2913"/>
</dbReference>
<sequence length="199" mass="22926">MNELPYQDIIKNLVDNSLLHLYISVAETSRLVPVYKRNEILVRHLKPMLKDSRYRRIKNELRRLLSTGRSAKGDLEAQLINVRELAHRVELDATGAQKLFKLLETLRYEQGLNSRIVNESEKRIPGFIYMLRDHIDNGFNEAGEQVAPMSLFLESDKMSGLVETIEKTRLFSTEIKQNDEDEKQGHLLLHPSISSVAVT</sequence>
<evidence type="ECO:0000313" key="1">
    <source>
        <dbReference type="EMBL" id="AQS38650.1"/>
    </source>
</evidence>
<dbReference type="Proteomes" id="UP000189545">
    <property type="component" value="Chromosome"/>
</dbReference>
<gene>
    <name evidence="1" type="ORF">Sps_03523</name>
</gene>
<name>A0A1S6HSX4_9GAMM</name>
<dbReference type="Pfam" id="PF11140">
    <property type="entry name" value="DUF2913"/>
    <property type="match status" value="1"/>
</dbReference>
<protein>
    <recommendedName>
        <fullName evidence="3">DUF2913 family protein</fullName>
    </recommendedName>
</protein>
<evidence type="ECO:0008006" key="3">
    <source>
        <dbReference type="Google" id="ProtNLM"/>
    </source>
</evidence>
<dbReference type="OrthoDB" id="5826670at2"/>
<reference evidence="1 2" key="1">
    <citation type="submission" date="2016-03" db="EMBL/GenBank/DDBJ databases">
        <title>Complete genome sequence of Shewanella psychrophila WP2, a deep sea bacterium isolated from west Pacific sediment.</title>
        <authorList>
            <person name="Xu G."/>
            <person name="Jian H."/>
        </authorList>
    </citation>
    <scope>NUCLEOTIDE SEQUENCE [LARGE SCALE GENOMIC DNA]</scope>
    <source>
        <strain evidence="1 2">WP2</strain>
    </source>
</reference>
<evidence type="ECO:0000313" key="2">
    <source>
        <dbReference type="Proteomes" id="UP000189545"/>
    </source>
</evidence>
<accession>A0A1S6HSX4</accession>
<dbReference type="EMBL" id="CP014782">
    <property type="protein sequence ID" value="AQS38650.1"/>
    <property type="molecule type" value="Genomic_DNA"/>
</dbReference>
<keyword evidence="2" id="KW-1185">Reference proteome</keyword>
<dbReference type="AlphaFoldDB" id="A0A1S6HSX4"/>
<organism evidence="1 2">
    <name type="scientific">Shewanella psychrophila</name>
    <dbReference type="NCBI Taxonomy" id="225848"/>
    <lineage>
        <taxon>Bacteria</taxon>
        <taxon>Pseudomonadati</taxon>
        <taxon>Pseudomonadota</taxon>
        <taxon>Gammaproteobacteria</taxon>
        <taxon>Alteromonadales</taxon>
        <taxon>Shewanellaceae</taxon>
        <taxon>Shewanella</taxon>
    </lineage>
</organism>
<dbReference type="KEGG" id="spsw:Sps_03523"/>